<proteinExistence type="predicted"/>
<dbReference type="PANTHER" id="PTHR35525:SF3">
    <property type="entry name" value="BLL6575 PROTEIN"/>
    <property type="match status" value="1"/>
</dbReference>
<dbReference type="InterPro" id="IPR010852">
    <property type="entry name" value="ABATE"/>
</dbReference>
<dbReference type="Gene3D" id="1.10.3300.10">
    <property type="entry name" value="Jann2411-like domain"/>
    <property type="match status" value="1"/>
</dbReference>
<dbReference type="Proteomes" id="UP000580861">
    <property type="component" value="Unassembled WGS sequence"/>
</dbReference>
<feature type="domain" description="Zinc finger CGNR" evidence="1">
    <location>
        <begin position="136"/>
        <end position="175"/>
    </location>
</feature>
<gene>
    <name evidence="2" type="ORF">HDA45_006671</name>
</gene>
<keyword evidence="3" id="KW-1185">Reference proteome</keyword>
<evidence type="ECO:0000313" key="3">
    <source>
        <dbReference type="Proteomes" id="UP000580861"/>
    </source>
</evidence>
<reference evidence="2 3" key="1">
    <citation type="submission" date="2020-08" db="EMBL/GenBank/DDBJ databases">
        <title>Sequencing the genomes of 1000 actinobacteria strains.</title>
        <authorList>
            <person name="Klenk H.-P."/>
        </authorList>
    </citation>
    <scope>NUCLEOTIDE SEQUENCE [LARGE SCALE GENOMIC DNA]</scope>
    <source>
        <strain evidence="2 3">DSM 45272</strain>
    </source>
</reference>
<dbReference type="Pfam" id="PF11706">
    <property type="entry name" value="zf-CGNR"/>
    <property type="match status" value="1"/>
</dbReference>
<sequence>MLDLDSLPGDDLAVNLADTVLLATSPSIDLLDDGHARFWSAQASRLPAGARPPSAEQTRRLRSAVREVLEAAVAAREPEAWAVERVNAAAAAVPASPRLTARGVDMIWHGEDGGEIALAAVAVATIDLVSGPRAERLRRCGAHDCSMLFVAANSRRVWCTPSLCGNRVRVARHAKKGLES</sequence>
<dbReference type="SUPFAM" id="SSF160904">
    <property type="entry name" value="Jann2411-like"/>
    <property type="match status" value="1"/>
</dbReference>
<dbReference type="AlphaFoldDB" id="A0A841BDK0"/>
<name>A0A841BDK0_9PSEU</name>
<evidence type="ECO:0000259" key="1">
    <source>
        <dbReference type="Pfam" id="PF11706"/>
    </source>
</evidence>
<dbReference type="Pfam" id="PF07336">
    <property type="entry name" value="ABATE"/>
    <property type="match status" value="1"/>
</dbReference>
<dbReference type="RefSeq" id="WP_184902074.1">
    <property type="nucleotide sequence ID" value="NZ_JACHMX010000001.1"/>
</dbReference>
<dbReference type="InterPro" id="IPR021005">
    <property type="entry name" value="Znf_CGNR"/>
</dbReference>
<protein>
    <submittedName>
        <fullName evidence="2">Putative RNA-binding Zn ribbon-like protein</fullName>
    </submittedName>
</protein>
<evidence type="ECO:0000313" key="2">
    <source>
        <dbReference type="EMBL" id="MBB5856584.1"/>
    </source>
</evidence>
<accession>A0A841BDK0</accession>
<organism evidence="2 3">
    <name type="scientific">Amycolatopsis umgeniensis</name>
    <dbReference type="NCBI Taxonomy" id="336628"/>
    <lineage>
        <taxon>Bacteria</taxon>
        <taxon>Bacillati</taxon>
        <taxon>Actinomycetota</taxon>
        <taxon>Actinomycetes</taxon>
        <taxon>Pseudonocardiales</taxon>
        <taxon>Pseudonocardiaceae</taxon>
        <taxon>Amycolatopsis</taxon>
    </lineage>
</organism>
<dbReference type="PANTHER" id="PTHR35525">
    <property type="entry name" value="BLL6575 PROTEIN"/>
    <property type="match status" value="1"/>
</dbReference>
<comment type="caution">
    <text evidence="2">The sequence shown here is derived from an EMBL/GenBank/DDBJ whole genome shotgun (WGS) entry which is preliminary data.</text>
</comment>
<dbReference type="InterPro" id="IPR023286">
    <property type="entry name" value="ABATE_dom_sf"/>
</dbReference>
<dbReference type="EMBL" id="JACHMX010000001">
    <property type="protein sequence ID" value="MBB5856584.1"/>
    <property type="molecule type" value="Genomic_DNA"/>
</dbReference>